<proteinExistence type="predicted"/>
<dbReference type="EMBL" id="BMAW01049865">
    <property type="protein sequence ID" value="GFS72832.1"/>
    <property type="molecule type" value="Genomic_DNA"/>
</dbReference>
<reference evidence="1" key="1">
    <citation type="submission" date="2020-08" db="EMBL/GenBank/DDBJ databases">
        <title>Multicomponent nature underlies the extraordinary mechanical properties of spider dragline silk.</title>
        <authorList>
            <person name="Kono N."/>
            <person name="Nakamura H."/>
            <person name="Mori M."/>
            <person name="Yoshida Y."/>
            <person name="Ohtoshi R."/>
            <person name="Malay A.D."/>
            <person name="Moran D.A.P."/>
            <person name="Tomita M."/>
            <person name="Numata K."/>
            <person name="Arakawa K."/>
        </authorList>
    </citation>
    <scope>NUCLEOTIDE SEQUENCE</scope>
</reference>
<dbReference type="OrthoDB" id="8195099at2759"/>
<dbReference type="AlphaFoldDB" id="A0A8X6MQR9"/>
<organism evidence="1 2">
    <name type="scientific">Nephila pilipes</name>
    <name type="common">Giant wood spider</name>
    <name type="synonym">Nephila maculata</name>
    <dbReference type="NCBI Taxonomy" id="299642"/>
    <lineage>
        <taxon>Eukaryota</taxon>
        <taxon>Metazoa</taxon>
        <taxon>Ecdysozoa</taxon>
        <taxon>Arthropoda</taxon>
        <taxon>Chelicerata</taxon>
        <taxon>Arachnida</taxon>
        <taxon>Araneae</taxon>
        <taxon>Araneomorphae</taxon>
        <taxon>Entelegynae</taxon>
        <taxon>Araneoidea</taxon>
        <taxon>Nephilidae</taxon>
        <taxon>Nephila</taxon>
    </lineage>
</organism>
<evidence type="ECO:0000313" key="2">
    <source>
        <dbReference type="Proteomes" id="UP000887013"/>
    </source>
</evidence>
<dbReference type="GO" id="GO:0003676">
    <property type="term" value="F:nucleic acid binding"/>
    <property type="evidence" value="ECO:0007669"/>
    <property type="project" value="InterPro"/>
</dbReference>
<dbReference type="Proteomes" id="UP000887013">
    <property type="component" value="Unassembled WGS sequence"/>
</dbReference>
<dbReference type="PANTHER" id="PTHR47326:SF1">
    <property type="entry name" value="HTH PSQ-TYPE DOMAIN-CONTAINING PROTEIN"/>
    <property type="match status" value="1"/>
</dbReference>
<keyword evidence="2" id="KW-1185">Reference proteome</keyword>
<gene>
    <name evidence="1" type="primary">OCBIM_22039724mg</name>
    <name evidence="1" type="ORF">NPIL_3681</name>
</gene>
<evidence type="ECO:0000313" key="1">
    <source>
        <dbReference type="EMBL" id="GFS72832.1"/>
    </source>
</evidence>
<accession>A0A8X6MQR9</accession>
<dbReference type="InterPro" id="IPR036397">
    <property type="entry name" value="RNaseH_sf"/>
</dbReference>
<comment type="caution">
    <text evidence="1">The sequence shown here is derived from an EMBL/GenBank/DDBJ whole genome shotgun (WGS) entry which is preliminary data.</text>
</comment>
<evidence type="ECO:0008006" key="3">
    <source>
        <dbReference type="Google" id="ProtNLM"/>
    </source>
</evidence>
<dbReference type="PANTHER" id="PTHR47326">
    <property type="entry name" value="TRANSPOSABLE ELEMENT TC3 TRANSPOSASE-LIKE PROTEIN"/>
    <property type="match status" value="1"/>
</dbReference>
<name>A0A8X6MQR9_NEPPI</name>
<protein>
    <recommendedName>
        <fullName evidence="3">Transposable element Tc3 transposase</fullName>
    </recommendedName>
</protein>
<dbReference type="Gene3D" id="3.30.420.10">
    <property type="entry name" value="Ribonuclease H-like superfamily/Ribonuclease H"/>
    <property type="match status" value="1"/>
</dbReference>
<sequence length="99" mass="11354">MWSDEAPFTLSGHINRHNCIYWYGESMHLTLEQQLSQPGVNVWGDISSSGVLGPFFFSDGTVTIDKHFETLMNQVVPQLQQQPNSHYFYFQQDGGSPHY</sequence>